<proteinExistence type="predicted"/>
<protein>
    <recommendedName>
        <fullName evidence="2">ATP-binding protein</fullName>
    </recommendedName>
</protein>
<dbReference type="InterPro" id="IPR027417">
    <property type="entry name" value="P-loop_NTPase"/>
</dbReference>
<evidence type="ECO:0000313" key="1">
    <source>
        <dbReference type="EMBL" id="XCN73921.1"/>
    </source>
</evidence>
<dbReference type="InterPro" id="IPR051162">
    <property type="entry name" value="T4SS_component"/>
</dbReference>
<gene>
    <name evidence="1" type="ORF">Q3M24_03960</name>
</gene>
<dbReference type="PANTHER" id="PTHR30121:SF6">
    <property type="entry name" value="SLR6007 PROTEIN"/>
    <property type="match status" value="1"/>
</dbReference>
<dbReference type="EMBL" id="CP159373">
    <property type="protein sequence ID" value="XCN73921.1"/>
    <property type="molecule type" value="Genomic_DNA"/>
</dbReference>
<name>A0AAU8LYH8_9BACT</name>
<organism evidence="1">
    <name type="scientific">Candidatus Electrothrix aestuarii</name>
    <dbReference type="NCBI Taxonomy" id="3062594"/>
    <lineage>
        <taxon>Bacteria</taxon>
        <taxon>Pseudomonadati</taxon>
        <taxon>Thermodesulfobacteriota</taxon>
        <taxon>Desulfobulbia</taxon>
        <taxon>Desulfobulbales</taxon>
        <taxon>Desulfobulbaceae</taxon>
        <taxon>Candidatus Electrothrix</taxon>
    </lineage>
</organism>
<dbReference type="Gene3D" id="3.40.50.300">
    <property type="entry name" value="P-loop containing nucleotide triphosphate hydrolases"/>
    <property type="match status" value="1"/>
</dbReference>
<sequence>MFLLKGIQHRMSQIGEDKPFGDESVAFVVINVKGRDLLTLDKRPDSDQFTETDAKRYEELGIEPKPFENVKYFFPYEQEDFSNTYAQKNYVDELIEEKKGFRYKYIFDEDLDSLDLLFANIEDATGTMESACHYIQSRQGSFAGIRDWDRLENEISEYGKANSGRPDKDITVQSWRKFKRIISKSLKNSMFGNRVVPERGEVRLSSELEKIKENEVFVVDIAKLDENLQSFVFGDVIRTIYDLKLGQLTDNEKNIPSRIIVFIDELNKYAGSDLPKNSPILRQIIDISERGRSLGIVLFSAEQFKSAIHERVKGNCSTHAYGRTNTIEVSKKDYSYIPRVYKNMMVRLSQGEYIVQNPVFTSPLHIRFPRPIYFQEK</sequence>
<dbReference type="AlphaFoldDB" id="A0AAU8LYH8"/>
<evidence type="ECO:0008006" key="2">
    <source>
        <dbReference type="Google" id="ProtNLM"/>
    </source>
</evidence>
<dbReference type="SUPFAM" id="SSF52540">
    <property type="entry name" value="P-loop containing nucleoside triphosphate hydrolases"/>
    <property type="match status" value="1"/>
</dbReference>
<dbReference type="KEGG" id="eaj:Q3M24_03960"/>
<reference evidence="1" key="1">
    <citation type="journal article" date="2024" name="Syst. Appl. Microbiol.">
        <title>First single-strain enrichments of Electrothrix cable bacteria, description of E. aestuarii sp. nov. and E. rattekaaiensis sp. nov., and proposal of a cable bacteria taxonomy following the rules of the SeqCode.</title>
        <authorList>
            <person name="Plum-Jensen L.E."/>
            <person name="Schramm A."/>
            <person name="Marshall I.P.G."/>
        </authorList>
    </citation>
    <scope>NUCLEOTIDE SEQUENCE</scope>
    <source>
        <strain evidence="1">Rat1</strain>
    </source>
</reference>
<reference evidence="1" key="2">
    <citation type="submission" date="2024-06" db="EMBL/GenBank/DDBJ databases">
        <authorList>
            <person name="Plum-Jensen L.E."/>
            <person name="Schramm A."/>
            <person name="Marshall I.P.G."/>
        </authorList>
    </citation>
    <scope>NUCLEOTIDE SEQUENCE</scope>
    <source>
        <strain evidence="1">Rat1</strain>
    </source>
</reference>
<accession>A0AAU8LYH8</accession>
<dbReference type="PANTHER" id="PTHR30121">
    <property type="entry name" value="UNCHARACTERIZED PROTEIN YJGR-RELATED"/>
    <property type="match status" value="1"/>
</dbReference>